<dbReference type="Proteomes" id="UP000320791">
    <property type="component" value="Unassembled WGS sequence"/>
</dbReference>
<feature type="transmembrane region" description="Helical" evidence="5">
    <location>
        <begin position="109"/>
        <end position="135"/>
    </location>
</feature>
<dbReference type="EMBL" id="VOHM01000032">
    <property type="protein sequence ID" value="TWT21010.1"/>
    <property type="molecule type" value="Genomic_DNA"/>
</dbReference>
<dbReference type="GO" id="GO:0016020">
    <property type="term" value="C:membrane"/>
    <property type="evidence" value="ECO:0007669"/>
    <property type="project" value="UniProtKB-SubCell"/>
</dbReference>
<dbReference type="Pfam" id="PF05154">
    <property type="entry name" value="TM2"/>
    <property type="match status" value="1"/>
</dbReference>
<proteinExistence type="predicted"/>
<keyword evidence="2 5" id="KW-0812">Transmembrane</keyword>
<feature type="domain" description="TM2" evidence="6">
    <location>
        <begin position="74"/>
        <end position="124"/>
    </location>
</feature>
<organism evidence="7 8">
    <name type="scientific">Corynebacterium canis</name>
    <dbReference type="NCBI Taxonomy" id="679663"/>
    <lineage>
        <taxon>Bacteria</taxon>
        <taxon>Bacillati</taxon>
        <taxon>Actinomycetota</taxon>
        <taxon>Actinomycetes</taxon>
        <taxon>Mycobacteriales</taxon>
        <taxon>Corynebacteriaceae</taxon>
        <taxon>Corynebacterium</taxon>
    </lineage>
</organism>
<gene>
    <name evidence="7" type="ORF">FRX94_11515</name>
</gene>
<evidence type="ECO:0000256" key="5">
    <source>
        <dbReference type="SAM" id="Phobius"/>
    </source>
</evidence>
<protein>
    <submittedName>
        <fullName evidence="7">TM2 domain-containing protein</fullName>
    </submittedName>
</protein>
<dbReference type="AlphaFoldDB" id="A0A5C5U6D5"/>
<feature type="transmembrane region" description="Helical" evidence="5">
    <location>
        <begin position="77"/>
        <end position="97"/>
    </location>
</feature>
<dbReference type="OrthoDB" id="2004788at2"/>
<dbReference type="RefSeq" id="WP_146325491.1">
    <property type="nucleotide sequence ID" value="NZ_BAABLR010000062.1"/>
</dbReference>
<evidence type="ECO:0000256" key="4">
    <source>
        <dbReference type="ARBA" id="ARBA00023136"/>
    </source>
</evidence>
<reference evidence="7 8" key="1">
    <citation type="submission" date="2019-08" db="EMBL/GenBank/DDBJ databases">
        <authorList>
            <person name="Lei W."/>
        </authorList>
    </citation>
    <scope>NUCLEOTIDE SEQUENCE [LARGE SCALE GENOMIC DNA]</scope>
    <source>
        <strain evidence="7 8">CCUG 58627</strain>
    </source>
</reference>
<name>A0A5C5U6D5_9CORY</name>
<evidence type="ECO:0000313" key="7">
    <source>
        <dbReference type="EMBL" id="TWT21010.1"/>
    </source>
</evidence>
<keyword evidence="3 5" id="KW-1133">Transmembrane helix</keyword>
<evidence type="ECO:0000256" key="3">
    <source>
        <dbReference type="ARBA" id="ARBA00022989"/>
    </source>
</evidence>
<keyword evidence="4 5" id="KW-0472">Membrane</keyword>
<keyword evidence="8" id="KW-1185">Reference proteome</keyword>
<evidence type="ECO:0000256" key="1">
    <source>
        <dbReference type="ARBA" id="ARBA00004141"/>
    </source>
</evidence>
<comment type="caution">
    <text evidence="7">The sequence shown here is derived from an EMBL/GenBank/DDBJ whole genome shotgun (WGS) entry which is preliminary data.</text>
</comment>
<sequence length="158" mass="17586">MTNPFGEVHYDKDGLPIQHPQAQPNPYADPFSQPQQAYMNPMTNMPIPPQQPQQFANVPMQYGAVSPMAVNAVPKQWIVAVLLAFFLGPWGAHNFYLGYTQKAWLQFGLFVGGIITSFLFIGVIPMAAVSIWAFIEFIMLLIGSSPYDRDGQGLPLQK</sequence>
<accession>A0A5C5U6D5</accession>
<comment type="subcellular location">
    <subcellularLocation>
        <location evidence="1">Membrane</location>
        <topology evidence="1">Multi-pass membrane protein</topology>
    </subcellularLocation>
</comment>
<evidence type="ECO:0000256" key="2">
    <source>
        <dbReference type="ARBA" id="ARBA00022692"/>
    </source>
</evidence>
<dbReference type="InterPro" id="IPR007829">
    <property type="entry name" value="TM2"/>
</dbReference>
<evidence type="ECO:0000259" key="6">
    <source>
        <dbReference type="Pfam" id="PF05154"/>
    </source>
</evidence>
<evidence type="ECO:0000313" key="8">
    <source>
        <dbReference type="Proteomes" id="UP000320791"/>
    </source>
</evidence>